<accession>A0A9W9SD12</accession>
<dbReference type="RefSeq" id="XP_056481398.1">
    <property type="nucleotide sequence ID" value="XM_056637891.1"/>
</dbReference>
<feature type="compositionally biased region" description="Basic and acidic residues" evidence="1">
    <location>
        <begin position="45"/>
        <end position="57"/>
    </location>
</feature>
<comment type="caution">
    <text evidence="2">The sequence shown here is derived from an EMBL/GenBank/DDBJ whole genome shotgun (WGS) entry which is preliminary data.</text>
</comment>
<reference evidence="2" key="2">
    <citation type="journal article" date="2023" name="IMA Fungus">
        <title>Comparative genomic study of the Penicillium genus elucidates a diverse pangenome and 15 lateral gene transfer events.</title>
        <authorList>
            <person name="Petersen C."/>
            <person name="Sorensen T."/>
            <person name="Nielsen M.R."/>
            <person name="Sondergaard T.E."/>
            <person name="Sorensen J.L."/>
            <person name="Fitzpatrick D.A."/>
            <person name="Frisvad J.C."/>
            <person name="Nielsen K.L."/>
        </authorList>
    </citation>
    <scope>NUCLEOTIDE SEQUENCE</scope>
    <source>
        <strain evidence="2">IBT 29677</strain>
    </source>
</reference>
<sequence length="66" mass="7303">MVYNLYALSISLHQWWYSVQLRSDPSLRSSVYGVGQVAMAMAKDKGKAEIRPDDKKSAFGPAGRAV</sequence>
<dbReference type="EMBL" id="JAPZBU010000012">
    <property type="protein sequence ID" value="KAJ5376368.1"/>
    <property type="molecule type" value="Genomic_DNA"/>
</dbReference>
<evidence type="ECO:0000256" key="1">
    <source>
        <dbReference type="SAM" id="MobiDB-lite"/>
    </source>
</evidence>
<keyword evidence="3" id="KW-1185">Reference proteome</keyword>
<gene>
    <name evidence="2" type="ORF">N7509_013254</name>
</gene>
<proteinExistence type="predicted"/>
<reference evidence="2" key="1">
    <citation type="submission" date="2022-12" db="EMBL/GenBank/DDBJ databases">
        <authorList>
            <person name="Petersen C."/>
        </authorList>
    </citation>
    <scope>NUCLEOTIDE SEQUENCE</scope>
    <source>
        <strain evidence="2">IBT 29677</strain>
    </source>
</reference>
<protein>
    <submittedName>
        <fullName evidence="2">Uncharacterized protein</fullName>
    </submittedName>
</protein>
<dbReference type="AlphaFoldDB" id="A0A9W9SD12"/>
<dbReference type="Proteomes" id="UP001147747">
    <property type="component" value="Unassembled WGS sequence"/>
</dbReference>
<name>A0A9W9SD12_9EURO</name>
<dbReference type="GeneID" id="81376871"/>
<organism evidence="2 3">
    <name type="scientific">Penicillium cosmopolitanum</name>
    <dbReference type="NCBI Taxonomy" id="1131564"/>
    <lineage>
        <taxon>Eukaryota</taxon>
        <taxon>Fungi</taxon>
        <taxon>Dikarya</taxon>
        <taxon>Ascomycota</taxon>
        <taxon>Pezizomycotina</taxon>
        <taxon>Eurotiomycetes</taxon>
        <taxon>Eurotiomycetidae</taxon>
        <taxon>Eurotiales</taxon>
        <taxon>Aspergillaceae</taxon>
        <taxon>Penicillium</taxon>
    </lineage>
</organism>
<feature type="region of interest" description="Disordered" evidence="1">
    <location>
        <begin position="45"/>
        <end position="66"/>
    </location>
</feature>
<evidence type="ECO:0000313" key="3">
    <source>
        <dbReference type="Proteomes" id="UP001147747"/>
    </source>
</evidence>
<evidence type="ECO:0000313" key="2">
    <source>
        <dbReference type="EMBL" id="KAJ5376368.1"/>
    </source>
</evidence>